<dbReference type="PROSITE" id="PS00061">
    <property type="entry name" value="ADH_SHORT"/>
    <property type="match status" value="1"/>
</dbReference>
<dbReference type="CDD" id="cd05233">
    <property type="entry name" value="SDR_c"/>
    <property type="match status" value="1"/>
</dbReference>
<protein>
    <submittedName>
        <fullName evidence="5">3-oxoacyl-[acyl-carrier protein] reductase</fullName>
    </submittedName>
</protein>
<evidence type="ECO:0000256" key="3">
    <source>
        <dbReference type="ARBA" id="ARBA00023002"/>
    </source>
</evidence>
<dbReference type="EMBL" id="FQWZ01000005">
    <property type="protein sequence ID" value="SHH04542.1"/>
    <property type="molecule type" value="Genomic_DNA"/>
</dbReference>
<organism evidence="5 6">
    <name type="scientific">Hydrocarboniphaga daqingensis</name>
    <dbReference type="NCBI Taxonomy" id="490188"/>
    <lineage>
        <taxon>Bacteria</taxon>
        <taxon>Pseudomonadati</taxon>
        <taxon>Pseudomonadota</taxon>
        <taxon>Gammaproteobacteria</taxon>
        <taxon>Nevskiales</taxon>
        <taxon>Nevskiaceae</taxon>
        <taxon>Hydrocarboniphaga</taxon>
    </lineage>
</organism>
<evidence type="ECO:0000313" key="6">
    <source>
        <dbReference type="Proteomes" id="UP000199758"/>
    </source>
</evidence>
<dbReference type="PRINTS" id="PR00080">
    <property type="entry name" value="SDRFAMILY"/>
</dbReference>
<evidence type="ECO:0000256" key="4">
    <source>
        <dbReference type="RuleBase" id="RU000363"/>
    </source>
</evidence>
<dbReference type="GO" id="GO:0016491">
    <property type="term" value="F:oxidoreductase activity"/>
    <property type="evidence" value="ECO:0007669"/>
    <property type="project" value="UniProtKB-KW"/>
</dbReference>
<name>A0A1M5PS11_9GAMM</name>
<proteinExistence type="inferred from homology"/>
<dbReference type="AlphaFoldDB" id="A0A1M5PS11"/>
<dbReference type="PANTHER" id="PTHR43391:SF14">
    <property type="entry name" value="DEHYDROGENASE_REDUCTASE SDR FAMILY PROTEIN 7-LIKE"/>
    <property type="match status" value="1"/>
</dbReference>
<dbReference type="STRING" id="490188.SAMN04488068_2277"/>
<gene>
    <name evidence="5" type="ORF">SAMN04488068_2277</name>
</gene>
<dbReference type="RefSeq" id="WP_084083365.1">
    <property type="nucleotide sequence ID" value="NZ_FQWZ01000005.1"/>
</dbReference>
<keyword evidence="3" id="KW-0560">Oxidoreductase</keyword>
<dbReference type="Gene3D" id="3.40.50.720">
    <property type="entry name" value="NAD(P)-binding Rossmann-like Domain"/>
    <property type="match status" value="1"/>
</dbReference>
<keyword evidence="6" id="KW-1185">Reference proteome</keyword>
<dbReference type="PANTHER" id="PTHR43391">
    <property type="entry name" value="RETINOL DEHYDROGENASE-RELATED"/>
    <property type="match status" value="1"/>
</dbReference>
<dbReference type="SUPFAM" id="SSF51735">
    <property type="entry name" value="NAD(P)-binding Rossmann-fold domains"/>
    <property type="match status" value="1"/>
</dbReference>
<reference evidence="5 6" key="1">
    <citation type="submission" date="2016-11" db="EMBL/GenBank/DDBJ databases">
        <authorList>
            <person name="Jaros S."/>
            <person name="Januszkiewicz K."/>
            <person name="Wedrychowicz H."/>
        </authorList>
    </citation>
    <scope>NUCLEOTIDE SEQUENCE [LARGE SCALE GENOMIC DNA]</scope>
    <source>
        <strain evidence="5 6">CGMCC 1.7049</strain>
    </source>
</reference>
<dbReference type="Pfam" id="PF00106">
    <property type="entry name" value="adh_short"/>
    <property type="match status" value="1"/>
</dbReference>
<keyword evidence="2" id="KW-0521">NADP</keyword>
<comment type="similarity">
    <text evidence="1 4">Belongs to the short-chain dehydrogenases/reductases (SDR) family.</text>
</comment>
<dbReference type="InterPro" id="IPR020904">
    <property type="entry name" value="Sc_DH/Rdtase_CS"/>
</dbReference>
<evidence type="ECO:0000256" key="2">
    <source>
        <dbReference type="ARBA" id="ARBA00022857"/>
    </source>
</evidence>
<sequence length="276" mass="28693">MASLRVIVTGAASGIGAELARRLLLRGDRVLACDINLAAMDVLRAHAAGPDQLQLQALDVRDPAAWQRVAARAVETFGGIDVLANVAGVLKENWVVDASAAEVDFQFDINVKGTIFGMQAVLPSMLAAGRGHIVNIASLAGLSPVPGLGLYSASKFAVRGYSLAAAMELAARGIAVTAVCPDAVQTPMLDIQKGKPQTALTFSGRRALGVSEVVDAILGPVLRDRPMEIALPLSRGLIAKFGNAFPALGARALAGMTRSGLKRQQQIAAGKDPTQK</sequence>
<dbReference type="PRINTS" id="PR00081">
    <property type="entry name" value="GDHRDH"/>
</dbReference>
<dbReference type="InterPro" id="IPR036291">
    <property type="entry name" value="NAD(P)-bd_dom_sf"/>
</dbReference>
<evidence type="ECO:0000313" key="5">
    <source>
        <dbReference type="EMBL" id="SHH04542.1"/>
    </source>
</evidence>
<dbReference type="InterPro" id="IPR002347">
    <property type="entry name" value="SDR_fam"/>
</dbReference>
<dbReference type="OrthoDB" id="9806974at2"/>
<accession>A0A1M5PS11</accession>
<dbReference type="Proteomes" id="UP000199758">
    <property type="component" value="Unassembled WGS sequence"/>
</dbReference>
<evidence type="ECO:0000256" key="1">
    <source>
        <dbReference type="ARBA" id="ARBA00006484"/>
    </source>
</evidence>